<dbReference type="PROSITE" id="PS00455">
    <property type="entry name" value="AMP_BINDING"/>
    <property type="match status" value="1"/>
</dbReference>
<proteinExistence type="inferred from homology"/>
<protein>
    <recommendedName>
        <fullName evidence="3">AMP-dependent synthetase/ligase domain-containing protein</fullName>
    </recommendedName>
</protein>
<dbReference type="Gene3D" id="3.40.50.12780">
    <property type="entry name" value="N-terminal domain of ligase-like"/>
    <property type="match status" value="1"/>
</dbReference>
<dbReference type="Proteomes" id="UP000886523">
    <property type="component" value="Unassembled WGS sequence"/>
</dbReference>
<dbReference type="SUPFAM" id="SSF56801">
    <property type="entry name" value="Acetyl-CoA synthetase-like"/>
    <property type="match status" value="2"/>
</dbReference>
<dbReference type="Gene3D" id="3.30.300.30">
    <property type="match status" value="1"/>
</dbReference>
<dbReference type="InterPro" id="IPR020845">
    <property type="entry name" value="AMP-binding_CS"/>
</dbReference>
<dbReference type="EMBL" id="MU129075">
    <property type="protein sequence ID" value="KAF9507651.1"/>
    <property type="molecule type" value="Genomic_DNA"/>
</dbReference>
<evidence type="ECO:0000256" key="2">
    <source>
        <dbReference type="ARBA" id="ARBA00022598"/>
    </source>
</evidence>
<evidence type="ECO:0000259" key="3">
    <source>
        <dbReference type="Pfam" id="PF00501"/>
    </source>
</evidence>
<dbReference type="AlphaFoldDB" id="A0A9P6DM72"/>
<dbReference type="PANTHER" id="PTHR24096">
    <property type="entry name" value="LONG-CHAIN-FATTY-ACID--COA LIGASE"/>
    <property type="match status" value="1"/>
</dbReference>
<evidence type="ECO:0000313" key="5">
    <source>
        <dbReference type="Proteomes" id="UP000886523"/>
    </source>
</evidence>
<comment type="similarity">
    <text evidence="1">Belongs to the ATP-dependent AMP-binding enzyme family.</text>
</comment>
<keyword evidence="5" id="KW-1185">Reference proteome</keyword>
<dbReference type="InterPro" id="IPR000873">
    <property type="entry name" value="AMP-dep_synth/lig_dom"/>
</dbReference>
<feature type="domain" description="AMP-dependent synthetase/ligase" evidence="3">
    <location>
        <begin position="184"/>
        <end position="420"/>
    </location>
</feature>
<dbReference type="PANTHER" id="PTHR24096:SF149">
    <property type="entry name" value="AMP-BINDING DOMAIN-CONTAINING PROTEIN-RELATED"/>
    <property type="match status" value="1"/>
</dbReference>
<gene>
    <name evidence="4" type="ORF">BS47DRAFT_1398416</name>
</gene>
<dbReference type="Pfam" id="PF00501">
    <property type="entry name" value="AMP-binding"/>
    <property type="match status" value="1"/>
</dbReference>
<dbReference type="InterPro" id="IPR045851">
    <property type="entry name" value="AMP-bd_C_sf"/>
</dbReference>
<keyword evidence="2" id="KW-0436">Ligase</keyword>
<dbReference type="OrthoDB" id="1898221at2759"/>
<dbReference type="GO" id="GO:0016405">
    <property type="term" value="F:CoA-ligase activity"/>
    <property type="evidence" value="ECO:0007669"/>
    <property type="project" value="TreeGrafter"/>
</dbReference>
<evidence type="ECO:0000256" key="1">
    <source>
        <dbReference type="ARBA" id="ARBA00006432"/>
    </source>
</evidence>
<organism evidence="4 5">
    <name type="scientific">Hydnum rufescens UP504</name>
    <dbReference type="NCBI Taxonomy" id="1448309"/>
    <lineage>
        <taxon>Eukaryota</taxon>
        <taxon>Fungi</taxon>
        <taxon>Dikarya</taxon>
        <taxon>Basidiomycota</taxon>
        <taxon>Agaricomycotina</taxon>
        <taxon>Agaricomycetes</taxon>
        <taxon>Cantharellales</taxon>
        <taxon>Hydnaceae</taxon>
        <taxon>Hydnum</taxon>
    </lineage>
</organism>
<accession>A0A9P6DM72</accession>
<reference evidence="4" key="1">
    <citation type="journal article" date="2020" name="Nat. Commun.">
        <title>Large-scale genome sequencing of mycorrhizal fungi provides insights into the early evolution of symbiotic traits.</title>
        <authorList>
            <person name="Miyauchi S."/>
            <person name="Kiss E."/>
            <person name="Kuo A."/>
            <person name="Drula E."/>
            <person name="Kohler A."/>
            <person name="Sanchez-Garcia M."/>
            <person name="Morin E."/>
            <person name="Andreopoulos B."/>
            <person name="Barry K.W."/>
            <person name="Bonito G."/>
            <person name="Buee M."/>
            <person name="Carver A."/>
            <person name="Chen C."/>
            <person name="Cichocki N."/>
            <person name="Clum A."/>
            <person name="Culley D."/>
            <person name="Crous P.W."/>
            <person name="Fauchery L."/>
            <person name="Girlanda M."/>
            <person name="Hayes R.D."/>
            <person name="Keri Z."/>
            <person name="LaButti K."/>
            <person name="Lipzen A."/>
            <person name="Lombard V."/>
            <person name="Magnuson J."/>
            <person name="Maillard F."/>
            <person name="Murat C."/>
            <person name="Nolan M."/>
            <person name="Ohm R.A."/>
            <person name="Pangilinan J."/>
            <person name="Pereira M.F."/>
            <person name="Perotto S."/>
            <person name="Peter M."/>
            <person name="Pfister S."/>
            <person name="Riley R."/>
            <person name="Sitrit Y."/>
            <person name="Stielow J.B."/>
            <person name="Szollosi G."/>
            <person name="Zifcakova L."/>
            <person name="Stursova M."/>
            <person name="Spatafora J.W."/>
            <person name="Tedersoo L."/>
            <person name="Vaario L.M."/>
            <person name="Yamada A."/>
            <person name="Yan M."/>
            <person name="Wang P."/>
            <person name="Xu J."/>
            <person name="Bruns T."/>
            <person name="Baldrian P."/>
            <person name="Vilgalys R."/>
            <person name="Dunand C."/>
            <person name="Henrissat B."/>
            <person name="Grigoriev I.V."/>
            <person name="Hibbett D."/>
            <person name="Nagy L.G."/>
            <person name="Martin F.M."/>
        </authorList>
    </citation>
    <scope>NUCLEOTIDE SEQUENCE</scope>
    <source>
        <strain evidence="4">UP504</strain>
    </source>
</reference>
<name>A0A9P6DM72_9AGAM</name>
<evidence type="ECO:0000313" key="4">
    <source>
        <dbReference type="EMBL" id="KAF9507651.1"/>
    </source>
</evidence>
<sequence length="631" mass="69526">MRLCDYATMLFAGHPTFEAEEDGRPMAEAAESSVHRYMRLPPGGVSVPGDHIVTIDALTGISRTRAEHVRRVRRLAIALTAPRELGGLEILPQGERVGILSEGTWAGPDTIRTNTYLRVSCLDTPCYFLFDLCQGDDCPSRFMHYQTIAFLPNCFDIDTLIARTINVPEIPCVESLPRYVGVQYLIFSSGTSGSPKAVMVSQENIVAALVQGIVWFGAVQAQAFKNSPPVSGPPPQPQSPPPIATRSLGVLPLYHTFGLFVNCFHAYLSHDTVVMLPHWNVGEALKAIRKYRIELLSMEEQRSTFQSLIRVYSGAAHLSGELKNQVREAFESNSFAGKYLQVAQGYGMSEGTLSILSPPIVPPTRAPPGHDISTALSLKTGMEAALVKDIDGRDSAIITNPVDQVGELWIRGPNITLGYWRNERATKETFGLTLRGLEGSDWLRTGDRVCLLVDPSFLCRLWKHPTQPKSSPLPYRAASSKIIHSFSGEHRLFYSGYFQGGRRASRPTEIEESILTHCKSFMNDICVAAVPLVSSPSPSSSSSGNSITSDVNAVALVPRAWVVLSEQGVKQGVERSAEEIHRVVRVHLSRPKWLRGGIEFIDEIPKNTTGKVLRRELQAKYARAQKIPARL</sequence>
<comment type="caution">
    <text evidence="4">The sequence shown here is derived from an EMBL/GenBank/DDBJ whole genome shotgun (WGS) entry which is preliminary data.</text>
</comment>
<dbReference type="InterPro" id="IPR042099">
    <property type="entry name" value="ANL_N_sf"/>
</dbReference>